<reference evidence="1 2" key="1">
    <citation type="submission" date="2020-08" db="EMBL/GenBank/DDBJ databases">
        <title>Genomic Encyclopedia of Type Strains, Phase IV (KMG-IV): sequencing the most valuable type-strain genomes for metagenomic binning, comparative biology and taxonomic classification.</title>
        <authorList>
            <person name="Goeker M."/>
        </authorList>
    </citation>
    <scope>NUCLEOTIDE SEQUENCE [LARGE SCALE GENOMIC DNA]</scope>
    <source>
        <strain evidence="1 2">DSM 15743</strain>
    </source>
</reference>
<gene>
    <name evidence="1" type="ORF">GGR34_001413</name>
</gene>
<proteinExistence type="predicted"/>
<evidence type="ECO:0000313" key="2">
    <source>
        <dbReference type="Proteomes" id="UP000519439"/>
    </source>
</evidence>
<accession>A0A7W6N7N8</accession>
<evidence type="ECO:0000313" key="1">
    <source>
        <dbReference type="EMBL" id="MBB4039766.1"/>
    </source>
</evidence>
<keyword evidence="2" id="KW-1185">Reference proteome</keyword>
<dbReference type="AlphaFoldDB" id="A0A7W6N7N8"/>
<name>A0A7W6N7N8_9HYPH</name>
<comment type="caution">
    <text evidence="1">The sequence shown here is derived from an EMBL/GenBank/DDBJ whole genome shotgun (WGS) entry which is preliminary data.</text>
</comment>
<sequence length="82" mass="8647">MVDGLGLGPSDDLKLFAEDGTPLPNLTPVMLAMSAFELGMLQASPDLVEAAIERAAVKAREEALAAARKAELLQRASPSLER</sequence>
<dbReference type="EMBL" id="JACIDC010000004">
    <property type="protein sequence ID" value="MBB4039766.1"/>
    <property type="molecule type" value="Genomic_DNA"/>
</dbReference>
<organism evidence="1 2">
    <name type="scientific">Microvirga flocculans</name>
    <dbReference type="NCBI Taxonomy" id="217168"/>
    <lineage>
        <taxon>Bacteria</taxon>
        <taxon>Pseudomonadati</taxon>
        <taxon>Pseudomonadota</taxon>
        <taxon>Alphaproteobacteria</taxon>
        <taxon>Hyphomicrobiales</taxon>
        <taxon>Methylobacteriaceae</taxon>
        <taxon>Microvirga</taxon>
    </lineage>
</organism>
<protein>
    <submittedName>
        <fullName evidence="1">Uncharacterized protein</fullName>
    </submittedName>
</protein>
<dbReference type="Proteomes" id="UP000519439">
    <property type="component" value="Unassembled WGS sequence"/>
</dbReference>
<dbReference type="RefSeq" id="WP_051435157.1">
    <property type="nucleotide sequence ID" value="NZ_JACIDC010000004.1"/>
</dbReference>